<dbReference type="PRINTS" id="PR00134">
    <property type="entry name" value="GLHYDRLASE10"/>
</dbReference>
<evidence type="ECO:0000256" key="12">
    <source>
        <dbReference type="RuleBase" id="RU361174"/>
    </source>
</evidence>
<dbReference type="SUPFAM" id="SSF51445">
    <property type="entry name" value="(Trans)glycosidases"/>
    <property type="match status" value="1"/>
</dbReference>
<comment type="similarity">
    <text evidence="4 12">Belongs to the glycosyl hydrolase 10 (cellulase F) family.</text>
</comment>
<dbReference type="GO" id="GO:0005576">
    <property type="term" value="C:extracellular region"/>
    <property type="evidence" value="ECO:0007669"/>
    <property type="project" value="UniProtKB-SubCell"/>
</dbReference>
<keyword evidence="8 12" id="KW-0119">Carbohydrate metabolism</keyword>
<name>A0A9P7K300_9AGAR</name>
<comment type="caution">
    <text evidence="15">The sequence shown here is derived from an EMBL/GenBank/DDBJ whole genome shotgun (WGS) entry which is preliminary data.</text>
</comment>
<keyword evidence="6" id="KW-0858">Xylan degradation</keyword>
<dbReference type="EC" id="3.2.1.8" evidence="12"/>
<accession>A0A9P7K300</accession>
<keyword evidence="16" id="KW-1185">Reference proteome</keyword>
<comment type="catalytic activity">
    <reaction evidence="1 12">
        <text>Endohydrolysis of (1-&gt;4)-beta-D-xylosidic linkages in xylans.</text>
        <dbReference type="EC" id="3.2.1.8"/>
    </reaction>
</comment>
<comment type="pathway">
    <text evidence="3">Glycan degradation; xylan degradation.</text>
</comment>
<feature type="signal peptide" evidence="13">
    <location>
        <begin position="1"/>
        <end position="20"/>
    </location>
</feature>
<evidence type="ECO:0000256" key="6">
    <source>
        <dbReference type="ARBA" id="ARBA00022651"/>
    </source>
</evidence>
<feature type="chain" id="PRO_5040313187" description="Beta-xylanase" evidence="13">
    <location>
        <begin position="21"/>
        <end position="351"/>
    </location>
</feature>
<protein>
    <recommendedName>
        <fullName evidence="12">Beta-xylanase</fullName>
        <ecNumber evidence="12">3.2.1.8</ecNumber>
    </recommendedName>
</protein>
<dbReference type="PROSITE" id="PS51760">
    <property type="entry name" value="GH10_2"/>
    <property type="match status" value="1"/>
</dbReference>
<dbReference type="SMART" id="SM00633">
    <property type="entry name" value="Glyco_10"/>
    <property type="match status" value="1"/>
</dbReference>
<keyword evidence="10 12" id="KW-0624">Polysaccharide degradation</keyword>
<dbReference type="PANTHER" id="PTHR31490:SF35">
    <property type="entry name" value="ENDO-1,4-BETA-XYLANASE"/>
    <property type="match status" value="1"/>
</dbReference>
<dbReference type="Gene3D" id="3.20.20.80">
    <property type="entry name" value="Glycosidases"/>
    <property type="match status" value="1"/>
</dbReference>
<dbReference type="OrthoDB" id="3055998at2759"/>
<dbReference type="InterPro" id="IPR017853">
    <property type="entry name" value="GH"/>
</dbReference>
<evidence type="ECO:0000256" key="11">
    <source>
        <dbReference type="PROSITE-ProRule" id="PRU10061"/>
    </source>
</evidence>
<dbReference type="Proteomes" id="UP000717328">
    <property type="component" value="Unassembled WGS sequence"/>
</dbReference>
<evidence type="ECO:0000256" key="4">
    <source>
        <dbReference type="ARBA" id="ARBA00007495"/>
    </source>
</evidence>
<dbReference type="InterPro" id="IPR031158">
    <property type="entry name" value="GH10_AS"/>
</dbReference>
<dbReference type="InterPro" id="IPR001000">
    <property type="entry name" value="GH10_dom"/>
</dbReference>
<evidence type="ECO:0000313" key="15">
    <source>
        <dbReference type="EMBL" id="KAG5634828.1"/>
    </source>
</evidence>
<dbReference type="GO" id="GO:0031176">
    <property type="term" value="F:endo-1,4-beta-xylanase activity"/>
    <property type="evidence" value="ECO:0007669"/>
    <property type="project" value="UniProtKB-EC"/>
</dbReference>
<keyword evidence="5" id="KW-0964">Secreted</keyword>
<organism evidence="15 16">
    <name type="scientific">Sphagnurus paluster</name>
    <dbReference type="NCBI Taxonomy" id="117069"/>
    <lineage>
        <taxon>Eukaryota</taxon>
        <taxon>Fungi</taxon>
        <taxon>Dikarya</taxon>
        <taxon>Basidiomycota</taxon>
        <taxon>Agaricomycotina</taxon>
        <taxon>Agaricomycetes</taxon>
        <taxon>Agaricomycetidae</taxon>
        <taxon>Agaricales</taxon>
        <taxon>Tricholomatineae</taxon>
        <taxon>Lyophyllaceae</taxon>
        <taxon>Sphagnurus</taxon>
    </lineage>
</organism>
<evidence type="ECO:0000256" key="2">
    <source>
        <dbReference type="ARBA" id="ARBA00004613"/>
    </source>
</evidence>
<dbReference type="Pfam" id="PF00331">
    <property type="entry name" value="Glyco_hydro_10"/>
    <property type="match status" value="1"/>
</dbReference>
<feature type="active site" description="Nucleophile" evidence="11">
    <location>
        <position position="270"/>
    </location>
</feature>
<evidence type="ECO:0000256" key="5">
    <source>
        <dbReference type="ARBA" id="ARBA00022525"/>
    </source>
</evidence>
<keyword evidence="7 12" id="KW-0378">Hydrolase</keyword>
<evidence type="ECO:0000313" key="16">
    <source>
        <dbReference type="Proteomes" id="UP000717328"/>
    </source>
</evidence>
<keyword evidence="9 12" id="KW-0326">Glycosidase</keyword>
<evidence type="ECO:0000256" key="1">
    <source>
        <dbReference type="ARBA" id="ARBA00000681"/>
    </source>
</evidence>
<dbReference type="PROSITE" id="PS00591">
    <property type="entry name" value="GH10_1"/>
    <property type="match status" value="1"/>
</dbReference>
<evidence type="ECO:0000256" key="8">
    <source>
        <dbReference type="ARBA" id="ARBA00023277"/>
    </source>
</evidence>
<evidence type="ECO:0000256" key="7">
    <source>
        <dbReference type="ARBA" id="ARBA00022801"/>
    </source>
</evidence>
<reference evidence="15" key="2">
    <citation type="submission" date="2021-10" db="EMBL/GenBank/DDBJ databases">
        <title>Phylogenomics reveals ancestral predisposition of the termite-cultivated fungus Termitomyces towards a domesticated lifestyle.</title>
        <authorList>
            <person name="Auxier B."/>
            <person name="Grum-Grzhimaylo A."/>
            <person name="Cardenas M.E."/>
            <person name="Lodge J.D."/>
            <person name="Laessoe T."/>
            <person name="Pedersen O."/>
            <person name="Smith M.E."/>
            <person name="Kuyper T.W."/>
            <person name="Franco-Molano E.A."/>
            <person name="Baroni T.J."/>
            <person name="Aanen D.K."/>
        </authorList>
    </citation>
    <scope>NUCLEOTIDE SEQUENCE</scope>
    <source>
        <strain evidence="15">D49</strain>
    </source>
</reference>
<feature type="domain" description="GH10" evidence="14">
    <location>
        <begin position="44"/>
        <end position="348"/>
    </location>
</feature>
<dbReference type="AlphaFoldDB" id="A0A9P7K300"/>
<evidence type="ECO:0000256" key="3">
    <source>
        <dbReference type="ARBA" id="ARBA00004851"/>
    </source>
</evidence>
<dbReference type="InterPro" id="IPR044846">
    <property type="entry name" value="GH10"/>
</dbReference>
<evidence type="ECO:0000256" key="9">
    <source>
        <dbReference type="ARBA" id="ARBA00023295"/>
    </source>
</evidence>
<dbReference type="GO" id="GO:0045493">
    <property type="term" value="P:xylan catabolic process"/>
    <property type="evidence" value="ECO:0007669"/>
    <property type="project" value="UniProtKB-KW"/>
</dbReference>
<reference evidence="15" key="1">
    <citation type="submission" date="2021-02" db="EMBL/GenBank/DDBJ databases">
        <authorList>
            <person name="Nieuwenhuis M."/>
            <person name="Van De Peppel L.J.J."/>
        </authorList>
    </citation>
    <scope>NUCLEOTIDE SEQUENCE</scope>
    <source>
        <strain evidence="15">D49</strain>
    </source>
</reference>
<keyword evidence="13" id="KW-0732">Signal</keyword>
<gene>
    <name evidence="15" type="ORF">H0H81_000566</name>
</gene>
<evidence type="ECO:0000256" key="10">
    <source>
        <dbReference type="ARBA" id="ARBA00023326"/>
    </source>
</evidence>
<dbReference type="PANTHER" id="PTHR31490">
    <property type="entry name" value="GLYCOSYL HYDROLASE"/>
    <property type="match status" value="1"/>
</dbReference>
<comment type="subcellular location">
    <subcellularLocation>
        <location evidence="2">Secreted</location>
    </subcellularLocation>
</comment>
<evidence type="ECO:0000256" key="13">
    <source>
        <dbReference type="SAM" id="SignalP"/>
    </source>
</evidence>
<sequence>MMKLSVSFVALLSLIPLATALPNGSAKLPPTPVGLAALPTGTSNAGLAVVAKAAGKKYFGSATDNPELSDAPYVAQLSNTKDFNQITPGNTMKWDATEPSRNTFTFTRADEVVALAQKNGQILRGHTAVWHNQLPGWVTSGNFNKADLTSIIQNHTKNLVAHFKEPFNEDGTFRSSVFYDTLGSSYISIALQAARAADPAAKLYINDYNIDGTGAKSTGMLNLVKSLKAAGTPIDGVGLQAHLIVGQIPSTIKANIQQFTALGVEVAITELDIRMTLPVTAEKLAQQKQDYQTVIAACKAVSGCVGVTIWDYTDKYSWIPAVFQGQGSALVWDDKFVKKPAYDGIVAGFQS</sequence>
<proteinExistence type="inferred from homology"/>
<dbReference type="EMBL" id="JABCKI010006258">
    <property type="protein sequence ID" value="KAG5634828.1"/>
    <property type="molecule type" value="Genomic_DNA"/>
</dbReference>
<evidence type="ECO:0000259" key="14">
    <source>
        <dbReference type="PROSITE" id="PS51760"/>
    </source>
</evidence>